<gene>
    <name evidence="1" type="ORF">ACI1P1_10620</name>
</gene>
<organism evidence="1 2">
    <name type="scientific">Paenibacillus mesotrionivorans</name>
    <dbReference type="NCBI Taxonomy" id="3160968"/>
    <lineage>
        <taxon>Bacteria</taxon>
        <taxon>Bacillati</taxon>
        <taxon>Bacillota</taxon>
        <taxon>Bacilli</taxon>
        <taxon>Bacillales</taxon>
        <taxon>Paenibacillaceae</taxon>
        <taxon>Paenibacillus</taxon>
    </lineage>
</organism>
<dbReference type="EMBL" id="JBJURJ010000006">
    <property type="protein sequence ID" value="MFM9328742.1"/>
    <property type="molecule type" value="Genomic_DNA"/>
</dbReference>
<proteinExistence type="predicted"/>
<accession>A0ACC7P0A1</accession>
<sequence>MDSKLPDLGLKLEEWLPDAWNRLTVKTKTMIGQIGDKVPHVAGQDGKYDNSSLDWWTSGFYPGLLWIMHEMTGDDVYREAAWSWDERIEQCTLRDNRFHHDVGFQYLPTAVIKYKLTGDADARRRGLAAANFLAGRFNLAGRFLRAWNGDHTGWSIVDSSLNLSLLLWAAAELPDPRFRHIALAHADTVLTHFIREDGSVRHIVSFDPESGAFLESLGGQGAGPDSAWSRGQSWALHGMANVYRFTGEVRFLQAARRVAHFFLANLPENHVPHWDFRANNGVLDGEPRDTSAAACAASGLLEIAAAVGSPAEAGLYARAAEQILVSLTRHYATWEQPEHEAILVEGTGHKPAGQNINVSLIYGDYYYVEALAKLKGWQHRIF</sequence>
<evidence type="ECO:0000313" key="2">
    <source>
        <dbReference type="Proteomes" id="UP001631969"/>
    </source>
</evidence>
<comment type="caution">
    <text evidence="1">The sequence shown here is derived from an EMBL/GenBank/DDBJ whole genome shotgun (WGS) entry which is preliminary data.</text>
</comment>
<protein>
    <submittedName>
        <fullName evidence="1">Glycoside hydrolase family 88 protein</fullName>
    </submittedName>
</protein>
<name>A0ACC7P0A1_9BACL</name>
<keyword evidence="1" id="KW-0378">Hydrolase</keyword>
<reference evidence="1" key="1">
    <citation type="submission" date="2024-12" db="EMBL/GenBank/DDBJ databases">
        <authorList>
            <person name="Wu N."/>
        </authorList>
    </citation>
    <scope>NUCLEOTIDE SEQUENCE</scope>
    <source>
        <strain evidence="1">P15</strain>
    </source>
</reference>
<keyword evidence="2" id="KW-1185">Reference proteome</keyword>
<dbReference type="Proteomes" id="UP001631969">
    <property type="component" value="Unassembled WGS sequence"/>
</dbReference>
<evidence type="ECO:0000313" key="1">
    <source>
        <dbReference type="EMBL" id="MFM9328742.1"/>
    </source>
</evidence>